<dbReference type="FunCoup" id="A0A2R6PVB4">
    <property type="interactions" value="166"/>
</dbReference>
<evidence type="ECO:0000313" key="5">
    <source>
        <dbReference type="Proteomes" id="UP000241394"/>
    </source>
</evidence>
<dbReference type="InterPro" id="IPR036389">
    <property type="entry name" value="RNase_III_sf"/>
</dbReference>
<dbReference type="GO" id="GO:0005634">
    <property type="term" value="C:nucleus"/>
    <property type="evidence" value="ECO:0007669"/>
    <property type="project" value="TreeGrafter"/>
</dbReference>
<evidence type="ECO:0000256" key="2">
    <source>
        <dbReference type="SAM" id="SignalP"/>
    </source>
</evidence>
<dbReference type="GO" id="GO:0010468">
    <property type="term" value="P:regulation of gene expression"/>
    <property type="evidence" value="ECO:0007669"/>
    <property type="project" value="TreeGrafter"/>
</dbReference>
<feature type="chain" id="PRO_5015306120" evidence="2">
    <location>
        <begin position="26"/>
        <end position="228"/>
    </location>
</feature>
<dbReference type="GO" id="GO:0006396">
    <property type="term" value="P:RNA processing"/>
    <property type="evidence" value="ECO:0007669"/>
    <property type="project" value="InterPro"/>
</dbReference>
<organism evidence="4 5">
    <name type="scientific">Actinidia chinensis var. chinensis</name>
    <name type="common">Chinese soft-hair kiwi</name>
    <dbReference type="NCBI Taxonomy" id="1590841"/>
    <lineage>
        <taxon>Eukaryota</taxon>
        <taxon>Viridiplantae</taxon>
        <taxon>Streptophyta</taxon>
        <taxon>Embryophyta</taxon>
        <taxon>Tracheophyta</taxon>
        <taxon>Spermatophyta</taxon>
        <taxon>Magnoliopsida</taxon>
        <taxon>eudicotyledons</taxon>
        <taxon>Gunneridae</taxon>
        <taxon>Pentapetalae</taxon>
        <taxon>asterids</taxon>
        <taxon>Ericales</taxon>
        <taxon>Actinidiaceae</taxon>
        <taxon>Actinidia</taxon>
    </lineage>
</organism>
<protein>
    <submittedName>
        <fullName evidence="4">Protein NUCLEAR FUSION DEFECTIVE 2 like</fullName>
    </submittedName>
</protein>
<dbReference type="Gene3D" id="1.10.1520.10">
    <property type="entry name" value="Ribonuclease III domain"/>
    <property type="match status" value="1"/>
</dbReference>
<dbReference type="PANTHER" id="PTHR11207">
    <property type="entry name" value="RIBONUCLEASE III"/>
    <property type="match status" value="1"/>
</dbReference>
<proteinExistence type="predicted"/>
<dbReference type="FunFam" id="1.10.1520.10:FF:000020">
    <property type="entry name" value="Protein NUCLEAR FUSION DEFECTIVE 2"/>
    <property type="match status" value="1"/>
</dbReference>
<sequence length="228" mass="24585">MISREFVSVVVLLALTILSPLQVSAQEHSENSLLRYSTDPSSPFSVALESLQKQINYTFESIGLLRRAMTHASFSEENNKALSILGANVIDASVALRSLVKDVDISAKDLSRRISEISSVDSSCAADGLRLGLQKVIRVSPETDSLTPAVVCGAFRAMCGAIALDSERSDDAGRVFWSVHGQRKGRAISRFLGHMMPLVAAPSVTTSCSVEIASVYPCYPQRGFLVCC</sequence>
<dbReference type="SUPFAM" id="SSF69065">
    <property type="entry name" value="RNase III domain-like"/>
    <property type="match status" value="1"/>
</dbReference>
<reference evidence="4 5" key="1">
    <citation type="submission" date="2017-07" db="EMBL/GenBank/DDBJ databases">
        <title>An improved, manually edited Actinidia chinensis var. chinensis (kiwifruit) genome highlights the challenges associated with draft genomes and gene prediction in plants.</title>
        <authorList>
            <person name="Pilkington S."/>
            <person name="Crowhurst R."/>
            <person name="Hilario E."/>
            <person name="Nardozza S."/>
            <person name="Fraser L."/>
            <person name="Peng Y."/>
            <person name="Gunaseelan K."/>
            <person name="Simpson R."/>
            <person name="Tahir J."/>
            <person name="Deroles S."/>
            <person name="Templeton K."/>
            <person name="Luo Z."/>
            <person name="Davy M."/>
            <person name="Cheng C."/>
            <person name="Mcneilage M."/>
            <person name="Scaglione D."/>
            <person name="Liu Y."/>
            <person name="Zhang Q."/>
            <person name="Datson P."/>
            <person name="De Silva N."/>
            <person name="Gardiner S."/>
            <person name="Bassett H."/>
            <person name="Chagne D."/>
            <person name="Mccallum J."/>
            <person name="Dzierzon H."/>
            <person name="Deng C."/>
            <person name="Wang Y.-Y."/>
            <person name="Barron N."/>
            <person name="Manako K."/>
            <person name="Bowen J."/>
            <person name="Foster T."/>
            <person name="Erridge Z."/>
            <person name="Tiffin H."/>
            <person name="Waite C."/>
            <person name="Davies K."/>
            <person name="Grierson E."/>
            <person name="Laing W."/>
            <person name="Kirk R."/>
            <person name="Chen X."/>
            <person name="Wood M."/>
            <person name="Montefiori M."/>
            <person name="Brummell D."/>
            <person name="Schwinn K."/>
            <person name="Catanach A."/>
            <person name="Fullerton C."/>
            <person name="Li D."/>
            <person name="Meiyalaghan S."/>
            <person name="Nieuwenhuizen N."/>
            <person name="Read N."/>
            <person name="Prakash R."/>
            <person name="Hunter D."/>
            <person name="Zhang H."/>
            <person name="Mckenzie M."/>
            <person name="Knabel M."/>
            <person name="Harris A."/>
            <person name="Allan A."/>
            <person name="Chen A."/>
            <person name="Janssen B."/>
            <person name="Plunkett B."/>
            <person name="Dwamena C."/>
            <person name="Voogd C."/>
            <person name="Leif D."/>
            <person name="Lafferty D."/>
            <person name="Souleyre E."/>
            <person name="Varkonyi-Gasic E."/>
            <person name="Gambi F."/>
            <person name="Hanley J."/>
            <person name="Yao J.-L."/>
            <person name="Cheung J."/>
            <person name="David K."/>
            <person name="Warren B."/>
            <person name="Marsh K."/>
            <person name="Snowden K."/>
            <person name="Lin-Wang K."/>
            <person name="Brian L."/>
            <person name="Martinez-Sanchez M."/>
            <person name="Wang M."/>
            <person name="Ileperuma N."/>
            <person name="Macnee N."/>
            <person name="Campin R."/>
            <person name="Mcatee P."/>
            <person name="Drummond R."/>
            <person name="Espley R."/>
            <person name="Ireland H."/>
            <person name="Wu R."/>
            <person name="Atkinson R."/>
            <person name="Karunairetnam S."/>
            <person name="Bulley S."/>
            <person name="Chunkath S."/>
            <person name="Hanley Z."/>
            <person name="Storey R."/>
            <person name="Thrimawithana A."/>
            <person name="Thomson S."/>
            <person name="David C."/>
            <person name="Testolin R."/>
        </authorList>
    </citation>
    <scope>NUCLEOTIDE SEQUENCE [LARGE SCALE GENOMIC DNA]</scope>
    <source>
        <strain evidence="5">cv. Red5</strain>
        <tissue evidence="4">Young leaf</tissue>
    </source>
</reference>
<feature type="domain" description="RNase III" evidence="3">
    <location>
        <begin position="48"/>
        <end position="167"/>
    </location>
</feature>
<dbReference type="EMBL" id="NKQK01000023">
    <property type="protein sequence ID" value="PSR96690.1"/>
    <property type="molecule type" value="Genomic_DNA"/>
</dbReference>
<dbReference type="AlphaFoldDB" id="A0A2R6PVB4"/>
<comment type="caution">
    <text evidence="4">The sequence shown here is derived from an EMBL/GenBank/DDBJ whole genome shotgun (WGS) entry which is preliminary data.</text>
</comment>
<feature type="signal peptide" evidence="2">
    <location>
        <begin position="1"/>
        <end position="25"/>
    </location>
</feature>
<dbReference type="OrthoDB" id="1925749at2759"/>
<dbReference type="GO" id="GO:0003725">
    <property type="term" value="F:double-stranded RNA binding"/>
    <property type="evidence" value="ECO:0007669"/>
    <property type="project" value="TreeGrafter"/>
</dbReference>
<keyword evidence="2" id="KW-0732">Signal</keyword>
<dbReference type="OMA" id="QTKIRYQ"/>
<dbReference type="InParanoid" id="A0A2R6PVB4"/>
<evidence type="ECO:0000259" key="3">
    <source>
        <dbReference type="PROSITE" id="PS50142"/>
    </source>
</evidence>
<evidence type="ECO:0000256" key="1">
    <source>
        <dbReference type="ARBA" id="ARBA00022884"/>
    </source>
</evidence>
<dbReference type="PANTHER" id="PTHR11207:SF0">
    <property type="entry name" value="RIBONUCLEASE 3"/>
    <property type="match status" value="1"/>
</dbReference>
<keyword evidence="1" id="KW-0694">RNA-binding</keyword>
<dbReference type="PROSITE" id="PS50142">
    <property type="entry name" value="RNASE_3_2"/>
    <property type="match status" value="1"/>
</dbReference>
<dbReference type="SMART" id="SM00535">
    <property type="entry name" value="RIBOc"/>
    <property type="match status" value="1"/>
</dbReference>
<dbReference type="Gramene" id="PSR96690">
    <property type="protein sequence ID" value="PSR96690"/>
    <property type="gene ID" value="CEY00_Acc26743"/>
</dbReference>
<reference evidence="5" key="2">
    <citation type="journal article" date="2018" name="BMC Genomics">
        <title>A manually annotated Actinidia chinensis var. chinensis (kiwifruit) genome highlights the challenges associated with draft genomes and gene prediction in plants.</title>
        <authorList>
            <person name="Pilkington S.M."/>
            <person name="Crowhurst R."/>
            <person name="Hilario E."/>
            <person name="Nardozza S."/>
            <person name="Fraser L."/>
            <person name="Peng Y."/>
            <person name="Gunaseelan K."/>
            <person name="Simpson R."/>
            <person name="Tahir J."/>
            <person name="Deroles S.C."/>
            <person name="Templeton K."/>
            <person name="Luo Z."/>
            <person name="Davy M."/>
            <person name="Cheng C."/>
            <person name="McNeilage M."/>
            <person name="Scaglione D."/>
            <person name="Liu Y."/>
            <person name="Zhang Q."/>
            <person name="Datson P."/>
            <person name="De Silva N."/>
            <person name="Gardiner S.E."/>
            <person name="Bassett H."/>
            <person name="Chagne D."/>
            <person name="McCallum J."/>
            <person name="Dzierzon H."/>
            <person name="Deng C."/>
            <person name="Wang Y.Y."/>
            <person name="Barron L."/>
            <person name="Manako K."/>
            <person name="Bowen J."/>
            <person name="Foster T.M."/>
            <person name="Erridge Z.A."/>
            <person name="Tiffin H."/>
            <person name="Waite C.N."/>
            <person name="Davies K.M."/>
            <person name="Grierson E.P."/>
            <person name="Laing W.A."/>
            <person name="Kirk R."/>
            <person name="Chen X."/>
            <person name="Wood M."/>
            <person name="Montefiori M."/>
            <person name="Brummell D.A."/>
            <person name="Schwinn K.E."/>
            <person name="Catanach A."/>
            <person name="Fullerton C."/>
            <person name="Li D."/>
            <person name="Meiyalaghan S."/>
            <person name="Nieuwenhuizen N."/>
            <person name="Read N."/>
            <person name="Prakash R."/>
            <person name="Hunter D."/>
            <person name="Zhang H."/>
            <person name="McKenzie M."/>
            <person name="Knabel M."/>
            <person name="Harris A."/>
            <person name="Allan A.C."/>
            <person name="Gleave A."/>
            <person name="Chen A."/>
            <person name="Janssen B.J."/>
            <person name="Plunkett B."/>
            <person name="Ampomah-Dwamena C."/>
            <person name="Voogd C."/>
            <person name="Leif D."/>
            <person name="Lafferty D."/>
            <person name="Souleyre E.J.F."/>
            <person name="Varkonyi-Gasic E."/>
            <person name="Gambi F."/>
            <person name="Hanley J."/>
            <person name="Yao J.L."/>
            <person name="Cheung J."/>
            <person name="David K.M."/>
            <person name="Warren B."/>
            <person name="Marsh K."/>
            <person name="Snowden K.C."/>
            <person name="Lin-Wang K."/>
            <person name="Brian L."/>
            <person name="Martinez-Sanchez M."/>
            <person name="Wang M."/>
            <person name="Ileperuma N."/>
            <person name="Macnee N."/>
            <person name="Campin R."/>
            <person name="McAtee P."/>
            <person name="Drummond R.S.M."/>
            <person name="Espley R.V."/>
            <person name="Ireland H.S."/>
            <person name="Wu R."/>
            <person name="Atkinson R.G."/>
            <person name="Karunairetnam S."/>
            <person name="Bulley S."/>
            <person name="Chunkath S."/>
            <person name="Hanley Z."/>
            <person name="Storey R."/>
            <person name="Thrimawithana A.H."/>
            <person name="Thomson S."/>
            <person name="David C."/>
            <person name="Testolin R."/>
            <person name="Huang H."/>
            <person name="Hellens R.P."/>
            <person name="Schaffer R.J."/>
        </authorList>
    </citation>
    <scope>NUCLEOTIDE SEQUENCE [LARGE SCALE GENOMIC DNA]</scope>
    <source>
        <strain evidence="5">cv. Red5</strain>
    </source>
</reference>
<dbReference type="InterPro" id="IPR000999">
    <property type="entry name" value="RNase_III_dom"/>
</dbReference>
<dbReference type="GO" id="GO:0004525">
    <property type="term" value="F:ribonuclease III activity"/>
    <property type="evidence" value="ECO:0007669"/>
    <property type="project" value="InterPro"/>
</dbReference>
<keyword evidence="5" id="KW-1185">Reference proteome</keyword>
<name>A0A2R6PVB4_ACTCC</name>
<accession>A0A2R6PVB4</accession>
<gene>
    <name evidence="4" type="ORF">CEY00_Acc26743</name>
</gene>
<dbReference type="STRING" id="1590841.A0A2R6PVB4"/>
<dbReference type="Proteomes" id="UP000241394">
    <property type="component" value="Chromosome LG23"/>
</dbReference>
<evidence type="ECO:0000313" key="4">
    <source>
        <dbReference type="EMBL" id="PSR96690.1"/>
    </source>
</evidence>
<dbReference type="Pfam" id="PF14622">
    <property type="entry name" value="Ribonucleas_3_3"/>
    <property type="match status" value="1"/>
</dbReference>